<dbReference type="Pfam" id="PF13567">
    <property type="entry name" value="DUF4131"/>
    <property type="match status" value="1"/>
</dbReference>
<dbReference type="InterPro" id="IPR004477">
    <property type="entry name" value="ComEC_N"/>
</dbReference>
<feature type="transmembrane region" description="Helical" evidence="6">
    <location>
        <begin position="444"/>
        <end position="469"/>
    </location>
</feature>
<organism evidence="9 10">
    <name type="scientific">Candidatus Falkowbacteria bacterium RIFCSPLOWO2_02_FULL_45_21</name>
    <dbReference type="NCBI Taxonomy" id="1797989"/>
    <lineage>
        <taxon>Bacteria</taxon>
        <taxon>Candidatus Falkowiibacteriota</taxon>
    </lineage>
</organism>
<dbReference type="InterPro" id="IPR025405">
    <property type="entry name" value="DUF4131"/>
</dbReference>
<evidence type="ECO:0000256" key="1">
    <source>
        <dbReference type="ARBA" id="ARBA00004651"/>
    </source>
</evidence>
<accession>A0A1F5SC92</accession>
<keyword evidence="4 6" id="KW-1133">Transmembrane helix</keyword>
<feature type="transmembrane region" description="Helical" evidence="6">
    <location>
        <begin position="384"/>
        <end position="405"/>
    </location>
</feature>
<comment type="caution">
    <text evidence="9">The sequence shown here is derived from an EMBL/GenBank/DDBJ whole genome shotgun (WGS) entry which is preliminary data.</text>
</comment>
<evidence type="ECO:0000259" key="8">
    <source>
        <dbReference type="Pfam" id="PF13567"/>
    </source>
</evidence>
<comment type="subcellular location">
    <subcellularLocation>
        <location evidence="1">Cell membrane</location>
        <topology evidence="1">Multi-pass membrane protein</topology>
    </subcellularLocation>
</comment>
<feature type="domain" description="DUF4131" evidence="8">
    <location>
        <begin position="49"/>
        <end position="220"/>
    </location>
</feature>
<feature type="transmembrane region" description="Helical" evidence="6">
    <location>
        <begin position="287"/>
        <end position="311"/>
    </location>
</feature>
<feature type="transmembrane region" description="Helical" evidence="6">
    <location>
        <begin position="317"/>
        <end position="350"/>
    </location>
</feature>
<evidence type="ECO:0000313" key="9">
    <source>
        <dbReference type="EMBL" id="OGF24182.1"/>
    </source>
</evidence>
<evidence type="ECO:0000313" key="10">
    <source>
        <dbReference type="Proteomes" id="UP000178783"/>
    </source>
</evidence>
<dbReference type="GO" id="GO:0005886">
    <property type="term" value="C:plasma membrane"/>
    <property type="evidence" value="ECO:0007669"/>
    <property type="project" value="UniProtKB-SubCell"/>
</dbReference>
<feature type="transmembrane region" description="Helical" evidence="6">
    <location>
        <begin position="48"/>
        <end position="69"/>
    </location>
</feature>
<dbReference type="Proteomes" id="UP000178783">
    <property type="component" value="Unassembled WGS sequence"/>
</dbReference>
<evidence type="ECO:0000259" key="7">
    <source>
        <dbReference type="Pfam" id="PF03772"/>
    </source>
</evidence>
<evidence type="ECO:0000256" key="5">
    <source>
        <dbReference type="ARBA" id="ARBA00023136"/>
    </source>
</evidence>
<feature type="transmembrane region" description="Helical" evidence="6">
    <location>
        <begin position="476"/>
        <end position="498"/>
    </location>
</feature>
<dbReference type="AlphaFoldDB" id="A0A1F5SC92"/>
<feature type="transmembrane region" description="Helical" evidence="6">
    <location>
        <begin position="81"/>
        <end position="100"/>
    </location>
</feature>
<dbReference type="PANTHER" id="PTHR30619">
    <property type="entry name" value="DNA INTERNALIZATION/COMPETENCE PROTEIN COMEC/REC2"/>
    <property type="match status" value="1"/>
</dbReference>
<feature type="domain" description="ComEC/Rec2-related protein" evidence="7">
    <location>
        <begin position="263"/>
        <end position="531"/>
    </location>
</feature>
<evidence type="ECO:0000256" key="4">
    <source>
        <dbReference type="ARBA" id="ARBA00022989"/>
    </source>
</evidence>
<feature type="transmembrane region" description="Helical" evidence="6">
    <location>
        <begin position="12"/>
        <end position="32"/>
    </location>
</feature>
<sequence length="548" mass="60671">MLFSGGIIFSKAKIFLIGCLTFIFGIGLASFLPASPAGGPVVLLQYKIWWFTATVFFLILTVLFWRNGVETRTAGTGRDPSLRLVFLFIAIFLFSFWRYAVSLPVRAPDKIWYYNLPAQAGGQTVTVLGLVANEPDIRETSQKLEIRAQGICAENSGRGQPCPYRKISGKLLATTDLYPEYNYGDRLEIVCELKAPEQFDDFAYDRYLARYDIYSVCYWPKITLSSEGGGNLIYQKIFAFKKIMAGLIESGLSEPESSLARPIVFGGQKGLDQATRDNFQKTGLTHIMAVSGFNISIISAIVMAALLALGFSRRQAFYLAVIFLAGYIVLVGAPASALRAGLMGFLVLWALKLGRLNKMTNSLVLTAAVLLTLNPKLLRDDVGFQLSFLAIAGLVYAYPILEALWQNIKLPKPKGISDALLITLAAQVLTWPVLAYNFSQISLIAPLANLAVLWAVPLLTVLILAALPLAALWPGLAFIFFSPSLILTKYILAAVKYFAGWPHSYLTIDYLWPGWLVLYYFLVIFIIIKLKRSKLLSQEINGKIQTGK</sequence>
<keyword evidence="2" id="KW-1003">Cell membrane</keyword>
<gene>
    <name evidence="9" type="ORF">A3H66_00785</name>
</gene>
<keyword evidence="3 6" id="KW-0812">Transmembrane</keyword>
<feature type="transmembrane region" description="Helical" evidence="6">
    <location>
        <begin position="510"/>
        <end position="528"/>
    </location>
</feature>
<dbReference type="EMBL" id="MFFW01000034">
    <property type="protein sequence ID" value="OGF24182.1"/>
    <property type="molecule type" value="Genomic_DNA"/>
</dbReference>
<dbReference type="PANTHER" id="PTHR30619:SF7">
    <property type="entry name" value="BETA-LACTAMASE DOMAIN PROTEIN"/>
    <property type="match status" value="1"/>
</dbReference>
<reference evidence="9 10" key="1">
    <citation type="journal article" date="2016" name="Nat. Commun.">
        <title>Thousands of microbial genomes shed light on interconnected biogeochemical processes in an aquifer system.</title>
        <authorList>
            <person name="Anantharaman K."/>
            <person name="Brown C.T."/>
            <person name="Hug L.A."/>
            <person name="Sharon I."/>
            <person name="Castelle C.J."/>
            <person name="Probst A.J."/>
            <person name="Thomas B.C."/>
            <person name="Singh A."/>
            <person name="Wilkins M.J."/>
            <person name="Karaoz U."/>
            <person name="Brodie E.L."/>
            <person name="Williams K.H."/>
            <person name="Hubbard S.S."/>
            <person name="Banfield J.F."/>
        </authorList>
    </citation>
    <scope>NUCLEOTIDE SEQUENCE [LARGE SCALE GENOMIC DNA]</scope>
</reference>
<protein>
    <submittedName>
        <fullName evidence="9">Uncharacterized protein</fullName>
    </submittedName>
</protein>
<dbReference type="Pfam" id="PF03772">
    <property type="entry name" value="Competence"/>
    <property type="match status" value="1"/>
</dbReference>
<dbReference type="InterPro" id="IPR052159">
    <property type="entry name" value="Competence_DNA_uptake"/>
</dbReference>
<keyword evidence="5 6" id="KW-0472">Membrane</keyword>
<feature type="transmembrane region" description="Helical" evidence="6">
    <location>
        <begin position="417"/>
        <end position="438"/>
    </location>
</feature>
<dbReference type="STRING" id="1797989.A3H66_00785"/>
<evidence type="ECO:0000256" key="2">
    <source>
        <dbReference type="ARBA" id="ARBA00022475"/>
    </source>
</evidence>
<evidence type="ECO:0000256" key="3">
    <source>
        <dbReference type="ARBA" id="ARBA00022692"/>
    </source>
</evidence>
<dbReference type="NCBIfam" id="TIGR00360">
    <property type="entry name" value="ComEC_N-term"/>
    <property type="match status" value="1"/>
</dbReference>
<evidence type="ECO:0000256" key="6">
    <source>
        <dbReference type="SAM" id="Phobius"/>
    </source>
</evidence>
<name>A0A1F5SC92_9BACT</name>
<proteinExistence type="predicted"/>